<feature type="compositionally biased region" description="Gly residues" evidence="1">
    <location>
        <begin position="697"/>
        <end position="712"/>
    </location>
</feature>
<accession>A0A6A6JKD6</accession>
<keyword evidence="3" id="KW-1185">Reference proteome</keyword>
<proteinExistence type="predicted"/>
<evidence type="ECO:0000313" key="3">
    <source>
        <dbReference type="Proteomes" id="UP000800097"/>
    </source>
</evidence>
<dbReference type="AlphaFoldDB" id="A0A6A6JKD6"/>
<feature type="region of interest" description="Disordered" evidence="1">
    <location>
        <begin position="298"/>
        <end position="385"/>
    </location>
</feature>
<feature type="region of interest" description="Disordered" evidence="1">
    <location>
        <begin position="80"/>
        <end position="196"/>
    </location>
</feature>
<feature type="compositionally biased region" description="Low complexity" evidence="1">
    <location>
        <begin position="661"/>
        <end position="674"/>
    </location>
</feature>
<dbReference type="RefSeq" id="XP_033654600.1">
    <property type="nucleotide sequence ID" value="XM_033794583.1"/>
</dbReference>
<sequence>MGNTLTTPPAPPFIAISGPRSKVLFPTNSTFAFLPPEFPTGLHDSAKSYGPYQAGKWGRGKKNRKYYDTGIPIYTPVPGNRKPRYKWQDKGKSKRGGGGKGYAYFDSGQRDWEGDTATTTTGPTSTATYGSSILSEPSIERVPHKRRHSGSFPVRRPSGPRPVFPRRGTGVGRRDARSVVSDTDMGHVPGWRQIGRRPGGMMGMGVGMGGPYGAAGGMGMERPWTAPAAYPAMGGMAMGMDGGMDGMGVGAGGVPAYGVPATGAGAAYPGTVPGGAGAAGAAPNPYAYAYVPQHQTGHPGAAGLGGGIPPANHYPQQQQSQPPPPHYTTNRPPTPRGVARVGHGPYVPAAGADHGHDRNRTNKRAPISRDDDGGNNNTSHQSTKPYHSLTSLDACICTTNCTCRKGHRVVYFEDRDDGSGPLRGEIRYVLRDDLGKDCGDHSACFTREGRRKGTVGVEEKLGEVRREVRDGLREIREAVAGGGGMGRAGGGGGGGGNGYAVDHGHGYPFGFANGYPTHIPPPGYSSFPTGGAGMDDIYDPSPPDFLHHMHMYPPPPNNTGAGARHRMMVPPDFPRSRPQPPPLGRPRGGPFAPPGMGMRPPFGRRGPPAPPPGIGGGMGMGMPMGRMPPRGGPGGGAPEGRRHARPPPPGGGRGGGGGASGFAPGRRGRSGFPADIEDNVDGGGLGVGMGMGMGGGGGGGDRFGDVGMGMGMGMEMNGGDDGEDDDDDDWEDMPDGT</sequence>
<feature type="compositionally biased region" description="Gly residues" evidence="1">
    <location>
        <begin position="651"/>
        <end position="660"/>
    </location>
</feature>
<dbReference type="EMBL" id="ML986491">
    <property type="protein sequence ID" value="KAF2277061.1"/>
    <property type="molecule type" value="Genomic_DNA"/>
</dbReference>
<feature type="compositionally biased region" description="Low complexity" evidence="1">
    <location>
        <begin position="588"/>
        <end position="606"/>
    </location>
</feature>
<evidence type="ECO:0000313" key="2">
    <source>
        <dbReference type="EMBL" id="KAF2277061.1"/>
    </source>
</evidence>
<dbReference type="Proteomes" id="UP000800097">
    <property type="component" value="Unassembled WGS sequence"/>
</dbReference>
<reference evidence="2" key="1">
    <citation type="journal article" date="2020" name="Stud. Mycol.">
        <title>101 Dothideomycetes genomes: a test case for predicting lifestyles and emergence of pathogens.</title>
        <authorList>
            <person name="Haridas S."/>
            <person name="Albert R."/>
            <person name="Binder M."/>
            <person name="Bloem J."/>
            <person name="Labutti K."/>
            <person name="Salamov A."/>
            <person name="Andreopoulos B."/>
            <person name="Baker S."/>
            <person name="Barry K."/>
            <person name="Bills G."/>
            <person name="Bluhm B."/>
            <person name="Cannon C."/>
            <person name="Castanera R."/>
            <person name="Culley D."/>
            <person name="Daum C."/>
            <person name="Ezra D."/>
            <person name="Gonzalez J."/>
            <person name="Henrissat B."/>
            <person name="Kuo A."/>
            <person name="Liang C."/>
            <person name="Lipzen A."/>
            <person name="Lutzoni F."/>
            <person name="Magnuson J."/>
            <person name="Mondo S."/>
            <person name="Nolan M."/>
            <person name="Ohm R."/>
            <person name="Pangilinan J."/>
            <person name="Park H.-J."/>
            <person name="Ramirez L."/>
            <person name="Alfaro M."/>
            <person name="Sun H."/>
            <person name="Tritt A."/>
            <person name="Yoshinaga Y."/>
            <person name="Zwiers L.-H."/>
            <person name="Turgeon B."/>
            <person name="Goodwin S."/>
            <person name="Spatafora J."/>
            <person name="Crous P."/>
            <person name="Grigoriev I."/>
        </authorList>
    </citation>
    <scope>NUCLEOTIDE SEQUENCE</scope>
    <source>
        <strain evidence="2">CBS 379.55</strain>
    </source>
</reference>
<protein>
    <submittedName>
        <fullName evidence="2">Uncharacterized protein</fullName>
    </submittedName>
</protein>
<dbReference type="GeneID" id="54547758"/>
<name>A0A6A6JKD6_WESOR</name>
<feature type="compositionally biased region" description="Acidic residues" evidence="1">
    <location>
        <begin position="718"/>
        <end position="737"/>
    </location>
</feature>
<evidence type="ECO:0000256" key="1">
    <source>
        <dbReference type="SAM" id="MobiDB-lite"/>
    </source>
</evidence>
<gene>
    <name evidence="2" type="ORF">EI97DRAFT_307966</name>
</gene>
<feature type="compositionally biased region" description="Pro residues" evidence="1">
    <location>
        <begin position="571"/>
        <end position="584"/>
    </location>
</feature>
<feature type="compositionally biased region" description="Low complexity" evidence="1">
    <location>
        <begin position="309"/>
        <end position="320"/>
    </location>
</feature>
<feature type="compositionally biased region" description="Low complexity" evidence="1">
    <location>
        <begin position="116"/>
        <end position="132"/>
    </location>
</feature>
<dbReference type="OrthoDB" id="3801350at2759"/>
<feature type="compositionally biased region" description="Polar residues" evidence="1">
    <location>
        <begin position="374"/>
        <end position="385"/>
    </location>
</feature>
<feature type="region of interest" description="Disordered" evidence="1">
    <location>
        <begin position="697"/>
        <end position="737"/>
    </location>
</feature>
<feature type="region of interest" description="Disordered" evidence="1">
    <location>
        <begin position="554"/>
        <end position="679"/>
    </location>
</feature>
<organism evidence="2 3">
    <name type="scientific">Westerdykella ornata</name>
    <dbReference type="NCBI Taxonomy" id="318751"/>
    <lineage>
        <taxon>Eukaryota</taxon>
        <taxon>Fungi</taxon>
        <taxon>Dikarya</taxon>
        <taxon>Ascomycota</taxon>
        <taxon>Pezizomycotina</taxon>
        <taxon>Dothideomycetes</taxon>
        <taxon>Pleosporomycetidae</taxon>
        <taxon>Pleosporales</taxon>
        <taxon>Sporormiaceae</taxon>
        <taxon>Westerdykella</taxon>
    </lineage>
</organism>